<name>A0ABW3PTK8_9BACL</name>
<comment type="caution">
    <text evidence="3">The sequence shown here is derived from an EMBL/GenBank/DDBJ whole genome shotgun (WGS) entry which is preliminary data.</text>
</comment>
<keyword evidence="3" id="KW-0255">Endonuclease</keyword>
<organism evidence="3 4">
    <name type="scientific">Paenibacillus provencensis</name>
    <dbReference type="NCBI Taxonomy" id="441151"/>
    <lineage>
        <taxon>Bacteria</taxon>
        <taxon>Bacillati</taxon>
        <taxon>Bacillota</taxon>
        <taxon>Bacilli</taxon>
        <taxon>Bacillales</taxon>
        <taxon>Paenibacillaceae</taxon>
        <taxon>Paenibacillus</taxon>
    </lineage>
</organism>
<keyword evidence="1" id="KW-0175">Coiled coil</keyword>
<keyword evidence="4" id="KW-1185">Reference proteome</keyword>
<keyword evidence="3" id="KW-0540">Nuclease</keyword>
<feature type="coiled-coil region" evidence="1">
    <location>
        <begin position="82"/>
        <end position="175"/>
    </location>
</feature>
<dbReference type="GO" id="GO:0004519">
    <property type="term" value="F:endonuclease activity"/>
    <property type="evidence" value="ECO:0007669"/>
    <property type="project" value="UniProtKB-KW"/>
</dbReference>
<protein>
    <submittedName>
        <fullName evidence="3">Restriction endonuclease</fullName>
        <ecNumber evidence="3">3.1.21.-</ecNumber>
    </submittedName>
</protein>
<dbReference type="PANTHER" id="PTHR30015:SF6">
    <property type="entry name" value="SLL1429 PROTEIN"/>
    <property type="match status" value="1"/>
</dbReference>
<feature type="domain" description="Restriction endonuclease type IV Mrr" evidence="2">
    <location>
        <begin position="412"/>
        <end position="516"/>
    </location>
</feature>
<evidence type="ECO:0000256" key="1">
    <source>
        <dbReference type="SAM" id="Coils"/>
    </source>
</evidence>
<dbReference type="PANTHER" id="PTHR30015">
    <property type="entry name" value="MRR RESTRICTION SYSTEM PROTEIN"/>
    <property type="match status" value="1"/>
</dbReference>
<dbReference type="Pfam" id="PF04471">
    <property type="entry name" value="Mrr_cat"/>
    <property type="match status" value="1"/>
</dbReference>
<dbReference type="Proteomes" id="UP001597169">
    <property type="component" value="Unassembled WGS sequence"/>
</dbReference>
<evidence type="ECO:0000313" key="4">
    <source>
        <dbReference type="Proteomes" id="UP001597169"/>
    </source>
</evidence>
<dbReference type="GO" id="GO:0016787">
    <property type="term" value="F:hydrolase activity"/>
    <property type="evidence" value="ECO:0007669"/>
    <property type="project" value="UniProtKB-KW"/>
</dbReference>
<dbReference type="InterPro" id="IPR011856">
    <property type="entry name" value="tRNA_endonuc-like_dom_sf"/>
</dbReference>
<sequence>MFYKTKENKENLFVRCEFCHTQIILLQSMCKKRGIYYTISRNLICPECDETSNRVIDEPGILNSMELKKRQFERAKVSKARQQEKERLLKIKKQEEERLLKEKELALIEKARKEKAEAKAEAKALKERKLEEARALKALKTKQQEEARALKKKEREEAKALKIKQLEEAKAIKEKKLLNKKIIASKSLVLFADSEVKMIFLNFINKIETSFLSIGSFVIFERLVFEYNNIGELSLLCSEESLNHYLVYNDIFESFKPNTSLKLIYTEFNEKFLRLVKLIEKKYELQNDENAIYIAWSILRQSLNMYYHNLLANEFGNIFNAKQLTLEECISHYVQIETINVKSANNAGLLTHFLIYEGVTSSNNFIKEYNVVVKLLLKSLEDKKNDDFEKSLLNKNVILDSTAYSIHDTDLMSGNEFELFILELFKKMGYSVRLTKGSGDQGIDVIAERQGRKFGIQAKCYSNTVNNKAIQEVSAGIVHYKLDKGIVITNNYFTKSARELASSNGIVLWDRNILKEKILELY</sequence>
<dbReference type="InterPro" id="IPR007560">
    <property type="entry name" value="Restrct_endonuc_IV_Mrr"/>
</dbReference>
<dbReference type="SUPFAM" id="SSF52980">
    <property type="entry name" value="Restriction endonuclease-like"/>
    <property type="match status" value="1"/>
</dbReference>
<reference evidence="4" key="1">
    <citation type="journal article" date="2019" name="Int. J. Syst. Evol. Microbiol.">
        <title>The Global Catalogue of Microorganisms (GCM) 10K type strain sequencing project: providing services to taxonomists for standard genome sequencing and annotation.</title>
        <authorList>
            <consortium name="The Broad Institute Genomics Platform"/>
            <consortium name="The Broad Institute Genome Sequencing Center for Infectious Disease"/>
            <person name="Wu L."/>
            <person name="Ma J."/>
        </authorList>
    </citation>
    <scope>NUCLEOTIDE SEQUENCE [LARGE SCALE GENOMIC DNA]</scope>
    <source>
        <strain evidence="4">CCUG 53519</strain>
    </source>
</reference>
<dbReference type="Gene3D" id="3.40.1350.10">
    <property type="match status" value="1"/>
</dbReference>
<dbReference type="RefSeq" id="WP_379293878.1">
    <property type="nucleotide sequence ID" value="NZ_JBHTKX010000004.1"/>
</dbReference>
<dbReference type="EC" id="3.1.21.-" evidence="3"/>
<evidence type="ECO:0000259" key="2">
    <source>
        <dbReference type="Pfam" id="PF04471"/>
    </source>
</evidence>
<proteinExistence type="predicted"/>
<keyword evidence="3" id="KW-0378">Hydrolase</keyword>
<dbReference type="EMBL" id="JBHTKX010000004">
    <property type="protein sequence ID" value="MFD1130614.1"/>
    <property type="molecule type" value="Genomic_DNA"/>
</dbReference>
<accession>A0ABW3PTK8</accession>
<evidence type="ECO:0000313" key="3">
    <source>
        <dbReference type="EMBL" id="MFD1130614.1"/>
    </source>
</evidence>
<dbReference type="InterPro" id="IPR011335">
    <property type="entry name" value="Restrct_endonuc-II-like"/>
</dbReference>
<gene>
    <name evidence="3" type="ORF">ACFQ3J_20945</name>
</gene>
<dbReference type="InterPro" id="IPR052906">
    <property type="entry name" value="Type_IV_Methyl-Rstrct_Enzyme"/>
</dbReference>